<gene>
    <name evidence="2" type="ORF">FHS87_003239</name>
</gene>
<reference evidence="2 3" key="1">
    <citation type="submission" date="2020-08" db="EMBL/GenBank/DDBJ databases">
        <title>Genomic Encyclopedia of Type Strains, Phase IV (KMG-IV): sequencing the most valuable type-strain genomes for metagenomic binning, comparative biology and taxonomic classification.</title>
        <authorList>
            <person name="Goeker M."/>
        </authorList>
    </citation>
    <scope>NUCLEOTIDE SEQUENCE [LARGE SCALE GENOMIC DNA]</scope>
    <source>
        <strain evidence="2 3">DSM 25622</strain>
    </source>
</reference>
<dbReference type="Proteomes" id="UP000580654">
    <property type="component" value="Unassembled WGS sequence"/>
</dbReference>
<dbReference type="AlphaFoldDB" id="A0A840YLF1"/>
<dbReference type="EMBL" id="JACIJD010000015">
    <property type="protein sequence ID" value="MBB5695184.1"/>
    <property type="molecule type" value="Genomic_DNA"/>
</dbReference>
<proteinExistence type="predicted"/>
<evidence type="ECO:0000313" key="2">
    <source>
        <dbReference type="EMBL" id="MBB5695184.1"/>
    </source>
</evidence>
<protein>
    <submittedName>
        <fullName evidence="2">Uncharacterized protein</fullName>
    </submittedName>
</protein>
<organism evidence="2 3">
    <name type="scientific">Muricoccus pecuniae</name>
    <dbReference type="NCBI Taxonomy" id="693023"/>
    <lineage>
        <taxon>Bacteria</taxon>
        <taxon>Pseudomonadati</taxon>
        <taxon>Pseudomonadota</taxon>
        <taxon>Alphaproteobacteria</taxon>
        <taxon>Acetobacterales</taxon>
        <taxon>Roseomonadaceae</taxon>
        <taxon>Muricoccus</taxon>
    </lineage>
</organism>
<keyword evidence="3" id="KW-1185">Reference proteome</keyword>
<accession>A0A840YLF1</accession>
<feature type="chain" id="PRO_5032887429" evidence="1">
    <location>
        <begin position="23"/>
        <end position="98"/>
    </location>
</feature>
<keyword evidence="1" id="KW-0732">Signal</keyword>
<comment type="caution">
    <text evidence="2">The sequence shown here is derived from an EMBL/GenBank/DDBJ whole genome shotgun (WGS) entry which is preliminary data.</text>
</comment>
<dbReference type="RefSeq" id="WP_184520395.1">
    <property type="nucleotide sequence ID" value="NZ_JACIJD010000015.1"/>
</dbReference>
<name>A0A840YLF1_9PROT</name>
<feature type="signal peptide" evidence="1">
    <location>
        <begin position="1"/>
        <end position="22"/>
    </location>
</feature>
<sequence>MRKLIPAAALAALLGTAAPALAEGDYIATATAWPAWVEPFPPRPARAEGARPHHRLLGGDDQYVSTATAFPAWRGTSLATAGADPVARGNFLLSSQSG</sequence>
<evidence type="ECO:0000256" key="1">
    <source>
        <dbReference type="SAM" id="SignalP"/>
    </source>
</evidence>
<evidence type="ECO:0000313" key="3">
    <source>
        <dbReference type="Proteomes" id="UP000580654"/>
    </source>
</evidence>